<reference evidence="1" key="1">
    <citation type="journal article" date="2019" name="Toxins">
        <title>Detection of Abrin-Like and Prepropulchellin-Like Toxin Genes and Transcripts Using Whole Genome Sequencing and Full-Length Transcript Sequencing of Abrus precatorius.</title>
        <authorList>
            <person name="Hovde B.T."/>
            <person name="Daligault H.E."/>
            <person name="Hanschen E.R."/>
            <person name="Kunde Y.A."/>
            <person name="Johnson M.B."/>
            <person name="Starkenburg S.R."/>
            <person name="Johnson S.L."/>
        </authorList>
    </citation>
    <scope>NUCLEOTIDE SEQUENCE [LARGE SCALE GENOMIC DNA]</scope>
</reference>
<dbReference type="OrthoDB" id="1428061at2759"/>
<evidence type="ECO:0000313" key="2">
    <source>
        <dbReference type="RefSeq" id="XP_027357400.1"/>
    </source>
</evidence>
<sequence length="161" mass="17582">MAEGSRTGILIMSEVLSLNQLQKKLLGGVTAVSLEGDEEDRVAVTVDDVNMVCLANLLKKKFSSVIILKKEKQCSKCDGECVISCVKCESLKCINGECKPCPNCHGFKCHGCKPPSPCFRPCPPWCICSKCNVPYYPPSNLYPCQGFMIHALIILATFCVS</sequence>
<organism evidence="1 2">
    <name type="scientific">Abrus precatorius</name>
    <name type="common">Indian licorice</name>
    <name type="synonym">Glycine abrus</name>
    <dbReference type="NCBI Taxonomy" id="3816"/>
    <lineage>
        <taxon>Eukaryota</taxon>
        <taxon>Viridiplantae</taxon>
        <taxon>Streptophyta</taxon>
        <taxon>Embryophyta</taxon>
        <taxon>Tracheophyta</taxon>
        <taxon>Spermatophyta</taxon>
        <taxon>Magnoliopsida</taxon>
        <taxon>eudicotyledons</taxon>
        <taxon>Gunneridae</taxon>
        <taxon>Pentapetalae</taxon>
        <taxon>rosids</taxon>
        <taxon>fabids</taxon>
        <taxon>Fabales</taxon>
        <taxon>Fabaceae</taxon>
        <taxon>Papilionoideae</taxon>
        <taxon>50 kb inversion clade</taxon>
        <taxon>NPAAA clade</taxon>
        <taxon>indigoferoid/millettioid clade</taxon>
        <taxon>Abreae</taxon>
        <taxon>Abrus</taxon>
    </lineage>
</organism>
<proteinExistence type="predicted"/>
<accession>A0A8B8LMB8</accession>
<evidence type="ECO:0000313" key="1">
    <source>
        <dbReference type="Proteomes" id="UP000694853"/>
    </source>
</evidence>
<name>A0A8B8LMB8_ABRPR</name>
<protein>
    <submittedName>
        <fullName evidence="2">LOW QUALITY PROTEIN: outer dense fiber protein 1-like</fullName>
    </submittedName>
</protein>
<dbReference type="AlphaFoldDB" id="A0A8B8LMB8"/>
<dbReference type="KEGG" id="aprc:113866800"/>
<dbReference type="Gene3D" id="3.30.70.100">
    <property type="match status" value="1"/>
</dbReference>
<gene>
    <name evidence="2" type="primary">LOC113866800</name>
</gene>
<dbReference type="GeneID" id="113866800"/>
<dbReference type="Proteomes" id="UP000694853">
    <property type="component" value="Unplaced"/>
</dbReference>
<reference evidence="2" key="2">
    <citation type="submission" date="2025-08" db="UniProtKB">
        <authorList>
            <consortium name="RefSeq"/>
        </authorList>
    </citation>
    <scope>IDENTIFICATION</scope>
    <source>
        <tissue evidence="2">Young leaves</tissue>
    </source>
</reference>
<keyword evidence="1" id="KW-1185">Reference proteome</keyword>
<dbReference type="RefSeq" id="XP_027357400.1">
    <property type="nucleotide sequence ID" value="XM_027501599.1"/>
</dbReference>